<dbReference type="SUPFAM" id="SSF53098">
    <property type="entry name" value="Ribonuclease H-like"/>
    <property type="match status" value="1"/>
</dbReference>
<dbReference type="OrthoDB" id="5911912at2759"/>
<dbReference type="Proteomes" id="UP001107558">
    <property type="component" value="Chromosome 3"/>
</dbReference>
<name>A0A9J6BLX0_POLVA</name>
<feature type="domain" description="HAT C-terminal dimerisation" evidence="1">
    <location>
        <begin position="110"/>
        <end position="165"/>
    </location>
</feature>
<dbReference type="EMBL" id="JADBJN010000003">
    <property type="protein sequence ID" value="KAG5670720.1"/>
    <property type="molecule type" value="Genomic_DNA"/>
</dbReference>
<evidence type="ECO:0000259" key="1">
    <source>
        <dbReference type="Pfam" id="PF05699"/>
    </source>
</evidence>
<dbReference type="InterPro" id="IPR012337">
    <property type="entry name" value="RNaseH-like_sf"/>
</dbReference>
<comment type="caution">
    <text evidence="2">The sequence shown here is derived from an EMBL/GenBank/DDBJ whole genome shotgun (WGS) entry which is preliminary data.</text>
</comment>
<evidence type="ECO:0000313" key="2">
    <source>
        <dbReference type="EMBL" id="KAG5670720.1"/>
    </source>
</evidence>
<dbReference type="GO" id="GO:0046983">
    <property type="term" value="F:protein dimerization activity"/>
    <property type="evidence" value="ECO:0007669"/>
    <property type="project" value="InterPro"/>
</dbReference>
<keyword evidence="3" id="KW-1185">Reference proteome</keyword>
<gene>
    <name evidence="2" type="ORF">PVAND_000964</name>
</gene>
<dbReference type="InterPro" id="IPR008906">
    <property type="entry name" value="HATC_C_dom"/>
</dbReference>
<reference evidence="2" key="1">
    <citation type="submission" date="2021-03" db="EMBL/GenBank/DDBJ databases">
        <title>Chromosome level genome of the anhydrobiotic midge Polypedilum vanderplanki.</title>
        <authorList>
            <person name="Yoshida Y."/>
            <person name="Kikawada T."/>
            <person name="Gusev O."/>
        </authorList>
    </citation>
    <scope>NUCLEOTIDE SEQUENCE</scope>
    <source>
        <strain evidence="2">NIAS01</strain>
        <tissue evidence="2">Whole body or cell culture</tissue>
    </source>
</reference>
<proteinExistence type="predicted"/>
<organism evidence="2 3">
    <name type="scientific">Polypedilum vanderplanki</name>
    <name type="common">Sleeping chironomid midge</name>
    <dbReference type="NCBI Taxonomy" id="319348"/>
    <lineage>
        <taxon>Eukaryota</taxon>
        <taxon>Metazoa</taxon>
        <taxon>Ecdysozoa</taxon>
        <taxon>Arthropoda</taxon>
        <taxon>Hexapoda</taxon>
        <taxon>Insecta</taxon>
        <taxon>Pterygota</taxon>
        <taxon>Neoptera</taxon>
        <taxon>Endopterygota</taxon>
        <taxon>Diptera</taxon>
        <taxon>Nematocera</taxon>
        <taxon>Chironomoidea</taxon>
        <taxon>Chironomidae</taxon>
        <taxon>Chironominae</taxon>
        <taxon>Polypedilum</taxon>
        <taxon>Polypedilum</taxon>
    </lineage>
</organism>
<dbReference type="Pfam" id="PF05699">
    <property type="entry name" value="Dimer_Tnp_hAT"/>
    <property type="match status" value="1"/>
</dbReference>
<accession>A0A9J6BLX0</accession>
<sequence>MAQIITARLSRNDAQPWGFRLQGGKDFGCLRDPSNIPSKEVISYAGKLATRLFYNVDDDEEEIIAETEAVSSEEMLLECKLDLLLLKDIVNISKTDNKFKWLKQEFTLFKNIGERTENFEKIYKAILCIKPTSTDVERVFSVSNNFSTKIRSRLSDKSLNALVFFFKILL</sequence>
<protein>
    <recommendedName>
        <fullName evidence="1">HAT C-terminal dimerisation domain-containing protein</fullName>
    </recommendedName>
</protein>
<evidence type="ECO:0000313" key="3">
    <source>
        <dbReference type="Proteomes" id="UP001107558"/>
    </source>
</evidence>
<dbReference type="AlphaFoldDB" id="A0A9J6BLX0"/>